<evidence type="ECO:0000313" key="3">
    <source>
        <dbReference type="Proteomes" id="UP000623467"/>
    </source>
</evidence>
<sequence>MSRAPHPPNCMCSHCHLSSKLFPRGPNDRIILPRPSPGSPGHDYTHTPKSPSMGTDRARIAPPRPQSTAPHEYRPRREEPPPPMPPLPRGYGGPSSPSTSRGSFDQRAPPPMHRPVPTYAHTPQDRSYTFAPPDRPASAMAGPSPNAQQQAQGNLEWMPPKLKWVKKKERVSHFTPPTQYQGMSIRQYVHDGVSTRPNN</sequence>
<gene>
    <name evidence="2" type="ORF">MSAN_01337200</name>
</gene>
<feature type="compositionally biased region" description="Polar residues" evidence="1">
    <location>
        <begin position="175"/>
        <end position="184"/>
    </location>
</feature>
<feature type="region of interest" description="Disordered" evidence="1">
    <location>
        <begin position="175"/>
        <end position="199"/>
    </location>
</feature>
<accession>A0A8H6YF83</accession>
<feature type="compositionally biased region" description="Basic and acidic residues" evidence="1">
    <location>
        <begin position="71"/>
        <end position="80"/>
    </location>
</feature>
<dbReference type="AlphaFoldDB" id="A0A8H6YF83"/>
<feature type="compositionally biased region" description="Low complexity" evidence="1">
    <location>
        <begin position="94"/>
        <end position="103"/>
    </location>
</feature>
<dbReference type="EMBL" id="JACAZH010000010">
    <property type="protein sequence ID" value="KAF7357412.1"/>
    <property type="molecule type" value="Genomic_DNA"/>
</dbReference>
<evidence type="ECO:0000256" key="1">
    <source>
        <dbReference type="SAM" id="MobiDB-lite"/>
    </source>
</evidence>
<keyword evidence="3" id="KW-1185">Reference proteome</keyword>
<dbReference type="OrthoDB" id="3050263at2759"/>
<feature type="region of interest" description="Disordered" evidence="1">
    <location>
        <begin position="18"/>
        <end position="155"/>
    </location>
</feature>
<organism evidence="2 3">
    <name type="scientific">Mycena sanguinolenta</name>
    <dbReference type="NCBI Taxonomy" id="230812"/>
    <lineage>
        <taxon>Eukaryota</taxon>
        <taxon>Fungi</taxon>
        <taxon>Dikarya</taxon>
        <taxon>Basidiomycota</taxon>
        <taxon>Agaricomycotina</taxon>
        <taxon>Agaricomycetes</taxon>
        <taxon>Agaricomycetidae</taxon>
        <taxon>Agaricales</taxon>
        <taxon>Marasmiineae</taxon>
        <taxon>Mycenaceae</taxon>
        <taxon>Mycena</taxon>
    </lineage>
</organism>
<evidence type="ECO:0000313" key="2">
    <source>
        <dbReference type="EMBL" id="KAF7357412.1"/>
    </source>
</evidence>
<name>A0A8H6YF83_9AGAR</name>
<reference evidence="2" key="1">
    <citation type="submission" date="2020-05" db="EMBL/GenBank/DDBJ databases">
        <title>Mycena genomes resolve the evolution of fungal bioluminescence.</title>
        <authorList>
            <person name="Tsai I.J."/>
        </authorList>
    </citation>
    <scope>NUCLEOTIDE SEQUENCE</scope>
    <source>
        <strain evidence="2">160909Yilan</strain>
    </source>
</reference>
<proteinExistence type="predicted"/>
<protein>
    <submittedName>
        <fullName evidence="2">Uncharacterized protein</fullName>
    </submittedName>
</protein>
<dbReference type="Proteomes" id="UP000623467">
    <property type="component" value="Unassembled WGS sequence"/>
</dbReference>
<comment type="caution">
    <text evidence="2">The sequence shown here is derived from an EMBL/GenBank/DDBJ whole genome shotgun (WGS) entry which is preliminary data.</text>
</comment>